<protein>
    <submittedName>
        <fullName evidence="2">Uncharacterized protein</fullName>
    </submittedName>
</protein>
<evidence type="ECO:0000313" key="2">
    <source>
        <dbReference type="EMBL" id="KAF2658001.1"/>
    </source>
</evidence>
<name>A0A6A6TF89_9PLEO</name>
<dbReference type="Proteomes" id="UP000799324">
    <property type="component" value="Unassembled WGS sequence"/>
</dbReference>
<dbReference type="OrthoDB" id="3914127at2759"/>
<reference evidence="2" key="1">
    <citation type="journal article" date="2020" name="Stud. Mycol.">
        <title>101 Dothideomycetes genomes: a test case for predicting lifestyles and emergence of pathogens.</title>
        <authorList>
            <person name="Haridas S."/>
            <person name="Albert R."/>
            <person name="Binder M."/>
            <person name="Bloem J."/>
            <person name="Labutti K."/>
            <person name="Salamov A."/>
            <person name="Andreopoulos B."/>
            <person name="Baker S."/>
            <person name="Barry K."/>
            <person name="Bills G."/>
            <person name="Bluhm B."/>
            <person name="Cannon C."/>
            <person name="Castanera R."/>
            <person name="Culley D."/>
            <person name="Daum C."/>
            <person name="Ezra D."/>
            <person name="Gonzalez J."/>
            <person name="Henrissat B."/>
            <person name="Kuo A."/>
            <person name="Liang C."/>
            <person name="Lipzen A."/>
            <person name="Lutzoni F."/>
            <person name="Magnuson J."/>
            <person name="Mondo S."/>
            <person name="Nolan M."/>
            <person name="Ohm R."/>
            <person name="Pangilinan J."/>
            <person name="Park H.-J."/>
            <person name="Ramirez L."/>
            <person name="Alfaro M."/>
            <person name="Sun H."/>
            <person name="Tritt A."/>
            <person name="Yoshinaga Y."/>
            <person name="Zwiers L.-H."/>
            <person name="Turgeon B."/>
            <person name="Goodwin S."/>
            <person name="Spatafora J."/>
            <person name="Crous P."/>
            <person name="Grigoriev I."/>
        </authorList>
    </citation>
    <scope>NUCLEOTIDE SEQUENCE</scope>
    <source>
        <strain evidence="2">CBS 122681</strain>
    </source>
</reference>
<dbReference type="EMBL" id="MU004319">
    <property type="protein sequence ID" value="KAF2658001.1"/>
    <property type="molecule type" value="Genomic_DNA"/>
</dbReference>
<gene>
    <name evidence="2" type="ORF">K491DRAFT_676795</name>
</gene>
<organism evidence="2 3">
    <name type="scientific">Lophiostoma macrostomum CBS 122681</name>
    <dbReference type="NCBI Taxonomy" id="1314788"/>
    <lineage>
        <taxon>Eukaryota</taxon>
        <taxon>Fungi</taxon>
        <taxon>Dikarya</taxon>
        <taxon>Ascomycota</taxon>
        <taxon>Pezizomycotina</taxon>
        <taxon>Dothideomycetes</taxon>
        <taxon>Pleosporomycetidae</taxon>
        <taxon>Pleosporales</taxon>
        <taxon>Lophiostomataceae</taxon>
        <taxon>Lophiostoma</taxon>
    </lineage>
</organism>
<evidence type="ECO:0000256" key="1">
    <source>
        <dbReference type="SAM" id="MobiDB-lite"/>
    </source>
</evidence>
<accession>A0A6A6TF89</accession>
<feature type="region of interest" description="Disordered" evidence="1">
    <location>
        <begin position="192"/>
        <end position="211"/>
    </location>
</feature>
<proteinExistence type="predicted"/>
<dbReference type="AlphaFoldDB" id="A0A6A6TF89"/>
<sequence length="211" mass="24137">MSKHACRTILRDWSDFVKAASITLPWPPSAGKAIEGYMNPYILVQSRSHQDFGSATDEISTTAISEFKTSTWLEIKDTFVKLAESANDAANSVLITPQYDLVLDEQSPKDHKVLFIEHDYDCYNAKGQLVYETAEPAKMEAENLSKVDIWRKHRIPYDKIVETMFAWDAAGGWYEDDDKNEYLEEEFRGRKNKYGKGPSGEYHSYEVQTGD</sequence>
<evidence type="ECO:0000313" key="3">
    <source>
        <dbReference type="Proteomes" id="UP000799324"/>
    </source>
</evidence>
<keyword evidence="3" id="KW-1185">Reference proteome</keyword>